<reference evidence="2" key="1">
    <citation type="submission" date="2021-01" db="EMBL/GenBank/DDBJ databases">
        <authorList>
            <person name="Corre E."/>
            <person name="Pelletier E."/>
            <person name="Niang G."/>
            <person name="Scheremetjew M."/>
            <person name="Finn R."/>
            <person name="Kale V."/>
            <person name="Holt S."/>
            <person name="Cochrane G."/>
            <person name="Meng A."/>
            <person name="Brown T."/>
            <person name="Cohen L."/>
        </authorList>
    </citation>
    <scope>NUCLEOTIDE SEQUENCE</scope>
    <source>
        <strain evidence="2">CCMP2222</strain>
    </source>
</reference>
<accession>A0A7S2BFI1</accession>
<protein>
    <submittedName>
        <fullName evidence="2">Uncharacterized protein</fullName>
    </submittedName>
</protein>
<sequence>MALVLARNPLLRSMRCRDAELRFASAPGRLEFSDEQRDGAGAPRRGGGRLLSGILSAASPSSSSLPSPAAAQALQIEERDAAATTSCRLPSFPLRSLESSRSFYSPLSVAASSPLLPNAFGIAEVRADATAASGADVEDGPQECAQSPPS</sequence>
<dbReference type="AlphaFoldDB" id="A0A7S2BFI1"/>
<dbReference type="EMBL" id="HBGQ01021837">
    <property type="protein sequence ID" value="CAD9395541.1"/>
    <property type="molecule type" value="Transcribed_RNA"/>
</dbReference>
<evidence type="ECO:0000313" key="2">
    <source>
        <dbReference type="EMBL" id="CAD9395541.1"/>
    </source>
</evidence>
<feature type="compositionally biased region" description="Low complexity" evidence="1">
    <location>
        <begin position="51"/>
        <end position="73"/>
    </location>
</feature>
<feature type="region of interest" description="Disordered" evidence="1">
    <location>
        <begin position="130"/>
        <end position="150"/>
    </location>
</feature>
<organism evidence="2">
    <name type="scientific">Alexandrium andersonii</name>
    <dbReference type="NCBI Taxonomy" id="327968"/>
    <lineage>
        <taxon>Eukaryota</taxon>
        <taxon>Sar</taxon>
        <taxon>Alveolata</taxon>
        <taxon>Dinophyceae</taxon>
        <taxon>Gonyaulacales</taxon>
        <taxon>Pyrocystaceae</taxon>
        <taxon>Alexandrium</taxon>
    </lineage>
</organism>
<evidence type="ECO:0000256" key="1">
    <source>
        <dbReference type="SAM" id="MobiDB-lite"/>
    </source>
</evidence>
<name>A0A7S2BFI1_9DINO</name>
<gene>
    <name evidence="2" type="ORF">AAND1436_LOCUS10813</name>
</gene>
<feature type="region of interest" description="Disordered" evidence="1">
    <location>
        <begin position="32"/>
        <end position="73"/>
    </location>
</feature>
<proteinExistence type="predicted"/>